<dbReference type="KEGG" id="eke:EK0264_10035"/>
<name>A0A7L4YNZ3_9ACTN</name>
<dbReference type="OrthoDB" id="3734014at2"/>
<feature type="domain" description="Mannosyl-glycoprotein endo-beta-N-acetylglucosamidase-like" evidence="2">
    <location>
        <begin position="41"/>
        <end position="200"/>
    </location>
</feature>
<dbReference type="Gene3D" id="1.10.530.10">
    <property type="match status" value="1"/>
</dbReference>
<evidence type="ECO:0000256" key="1">
    <source>
        <dbReference type="ARBA" id="ARBA00022801"/>
    </source>
</evidence>
<organism evidence="3 4">
    <name type="scientific">Epidermidibacterium keratini</name>
    <dbReference type="NCBI Taxonomy" id="1891644"/>
    <lineage>
        <taxon>Bacteria</taxon>
        <taxon>Bacillati</taxon>
        <taxon>Actinomycetota</taxon>
        <taxon>Actinomycetes</taxon>
        <taxon>Sporichthyales</taxon>
        <taxon>Sporichthyaceae</taxon>
        <taxon>Epidermidibacterium</taxon>
    </lineage>
</organism>
<dbReference type="GO" id="GO:0004040">
    <property type="term" value="F:amidase activity"/>
    <property type="evidence" value="ECO:0007669"/>
    <property type="project" value="InterPro"/>
</dbReference>
<keyword evidence="1" id="KW-0378">Hydrolase</keyword>
<keyword evidence="4" id="KW-1185">Reference proteome</keyword>
<dbReference type="InParanoid" id="A0A7L4YNZ3"/>
<dbReference type="Pfam" id="PF01832">
    <property type="entry name" value="Glucosaminidase"/>
    <property type="match status" value="1"/>
</dbReference>
<dbReference type="RefSeq" id="WP_159545234.1">
    <property type="nucleotide sequence ID" value="NZ_CP047156.1"/>
</dbReference>
<dbReference type="SMART" id="SM00047">
    <property type="entry name" value="LYZ2"/>
    <property type="match status" value="1"/>
</dbReference>
<dbReference type="GO" id="GO:0071973">
    <property type="term" value="P:bacterial-type flagellum-dependent cell motility"/>
    <property type="evidence" value="ECO:0007669"/>
    <property type="project" value="TreeGrafter"/>
</dbReference>
<dbReference type="PANTHER" id="PTHR33308">
    <property type="entry name" value="PEPTIDOGLYCAN HYDROLASE FLGJ"/>
    <property type="match status" value="1"/>
</dbReference>
<evidence type="ECO:0000259" key="2">
    <source>
        <dbReference type="SMART" id="SM00047"/>
    </source>
</evidence>
<evidence type="ECO:0000313" key="4">
    <source>
        <dbReference type="Proteomes" id="UP000463857"/>
    </source>
</evidence>
<proteinExistence type="predicted"/>
<dbReference type="InterPro" id="IPR002901">
    <property type="entry name" value="MGlyc_endo_b_GlcNAc-like_dom"/>
</dbReference>
<dbReference type="PANTHER" id="PTHR33308:SF9">
    <property type="entry name" value="PEPTIDOGLYCAN HYDROLASE FLGJ"/>
    <property type="match status" value="1"/>
</dbReference>
<reference evidence="3 4" key="1">
    <citation type="journal article" date="2018" name="Int. J. Syst. Evol. Microbiol.">
        <title>Epidermidibacterium keratini gen. nov., sp. nov., a member of the family Sporichthyaceae, isolated from keratin epidermis.</title>
        <authorList>
            <person name="Lee D.G."/>
            <person name="Trujillo M.E."/>
            <person name="Kang S."/>
            <person name="Nam J.J."/>
            <person name="Kim Y.J."/>
        </authorList>
    </citation>
    <scope>NUCLEOTIDE SEQUENCE [LARGE SCALE GENOMIC DNA]</scope>
    <source>
        <strain evidence="3 4">EPI-7</strain>
    </source>
</reference>
<dbReference type="AlphaFoldDB" id="A0A7L4YNZ3"/>
<dbReference type="Proteomes" id="UP000463857">
    <property type="component" value="Chromosome"/>
</dbReference>
<protein>
    <submittedName>
        <fullName evidence="3">Glucosaminidase</fullName>
    </submittedName>
</protein>
<dbReference type="EMBL" id="CP047156">
    <property type="protein sequence ID" value="QHC00594.1"/>
    <property type="molecule type" value="Genomic_DNA"/>
</dbReference>
<dbReference type="InterPro" id="IPR051056">
    <property type="entry name" value="Glycosyl_Hydrolase_73"/>
</dbReference>
<dbReference type="PRINTS" id="PR01002">
    <property type="entry name" value="FLGFLGJ"/>
</dbReference>
<sequence length="201" mass="21802">MTTWASAMVSRKTAMRRRRTLAIAAAIVTFSTIGFVSCDTESPADIPTAKEEFIAYAAEAAQDSQDEYGVPPSVAMAQAILESDWGSSKLTREGFAFFGIKCNGQSPHASGCTELPTTECDDAGCQKVLASFRTYDSPEDSFADYGYLLSSTSRYKAAFDHTGDPKLFAVAVANAGYATDPEYSSKVIGLMDEYNLYQYDE</sequence>
<gene>
    <name evidence="3" type="ORF">EK0264_10035</name>
</gene>
<evidence type="ECO:0000313" key="3">
    <source>
        <dbReference type="EMBL" id="QHC00594.1"/>
    </source>
</evidence>
<accession>A0A7L4YNZ3</accession>